<dbReference type="Pfam" id="PF13279">
    <property type="entry name" value="4HBT_2"/>
    <property type="match status" value="1"/>
</dbReference>
<dbReference type="PANTHER" id="PTHR31793">
    <property type="entry name" value="4-HYDROXYBENZOYL-COA THIOESTERASE FAMILY MEMBER"/>
    <property type="match status" value="1"/>
</dbReference>
<dbReference type="AlphaFoldDB" id="Q1EIQ7"/>
<evidence type="ECO:0000256" key="1">
    <source>
        <dbReference type="ARBA" id="ARBA00005953"/>
    </source>
</evidence>
<reference evidence="3" key="1">
    <citation type="journal article" date="2006" name="J. Biol. Chem.">
        <title>Novel polyphenol oxidase mined from a metagenome expression library of bovine rumen: biochemical properties, structural analysis, and phylogenetic relationships.</title>
        <authorList>
            <person name="Beloqui A."/>
            <person name="Pita M."/>
            <person name="Polaina J."/>
            <person name="Martinez-Arias A."/>
            <person name="Golyshina O.V."/>
            <person name="Zumarraga M."/>
            <person name="Yakimov M.M."/>
            <person name="Garcia-Arellano H."/>
            <person name="Alcalde M."/>
            <person name="Fernandez V.M."/>
            <person name="Elborough K."/>
            <person name="Andreu J.M."/>
            <person name="Ballesteros A."/>
            <person name="Plou F.J."/>
            <person name="Timmis K.N."/>
            <person name="Ferrer M."/>
            <person name="Golyshin P.N."/>
        </authorList>
    </citation>
    <scope>NUCLEOTIDE SEQUENCE</scope>
</reference>
<dbReference type="InterPro" id="IPR029069">
    <property type="entry name" value="HotDog_dom_sf"/>
</dbReference>
<dbReference type="SUPFAM" id="SSF54637">
    <property type="entry name" value="Thioesterase/thiol ester dehydrase-isomerase"/>
    <property type="match status" value="1"/>
</dbReference>
<dbReference type="GO" id="GO:0047617">
    <property type="term" value="F:fatty acyl-CoA hydrolase activity"/>
    <property type="evidence" value="ECO:0007669"/>
    <property type="project" value="TreeGrafter"/>
</dbReference>
<protein>
    <recommendedName>
        <fullName evidence="4">Thioesterase superfamily protein</fullName>
    </recommendedName>
</protein>
<name>Q1EIQ7_9ZZZZ</name>
<sequence>MQLRFNDVDALGHVNNSVYFQFFDLGKTHYFKGLKVQADIDWRRPTVIIANVNCSFLKPTLFNEPVDVLTQCLRLGNKSLTLLQHVVNSDTREVKATCATVMVNMAPETNQPSPIPQVWRDAIVAFEGHE</sequence>
<accession>Q1EIQ7</accession>
<dbReference type="CDD" id="cd00586">
    <property type="entry name" value="4HBT"/>
    <property type="match status" value="1"/>
</dbReference>
<proteinExistence type="inferred from homology"/>
<evidence type="ECO:0000256" key="2">
    <source>
        <dbReference type="ARBA" id="ARBA00022801"/>
    </source>
</evidence>
<dbReference type="PANTHER" id="PTHR31793:SF27">
    <property type="entry name" value="NOVEL THIOESTERASE SUPERFAMILY DOMAIN AND SAPOSIN A-TYPE DOMAIN CONTAINING PROTEIN (0610012H03RIK)"/>
    <property type="match status" value="1"/>
</dbReference>
<evidence type="ECO:0008006" key="4">
    <source>
        <dbReference type="Google" id="ProtNLM"/>
    </source>
</evidence>
<dbReference type="InterPro" id="IPR050563">
    <property type="entry name" value="4-hydroxybenzoyl-CoA_TE"/>
</dbReference>
<organism evidence="3">
    <name type="scientific">uncultured microorganism</name>
    <dbReference type="NCBI Taxonomy" id="358574"/>
    <lineage>
        <taxon>unclassified sequences</taxon>
        <taxon>environmental samples</taxon>
    </lineage>
</organism>
<dbReference type="Gene3D" id="3.10.129.10">
    <property type="entry name" value="Hotdog Thioesterase"/>
    <property type="match status" value="1"/>
</dbReference>
<dbReference type="EMBL" id="AM269758">
    <property type="protein sequence ID" value="CAK32507.1"/>
    <property type="molecule type" value="Genomic_DNA"/>
</dbReference>
<comment type="similarity">
    <text evidence="1">Belongs to the 4-hydroxybenzoyl-CoA thioesterase family.</text>
</comment>
<keyword evidence="2" id="KW-0378">Hydrolase</keyword>
<evidence type="ECO:0000313" key="3">
    <source>
        <dbReference type="EMBL" id="CAK32507.1"/>
    </source>
</evidence>